<protein>
    <submittedName>
        <fullName evidence="2">Uncharacterized protein</fullName>
    </submittedName>
</protein>
<sequence length="316" mass="32736">MVAWLTMVGSVIVVLLVFDRVSGLHTLETRQSIEKFLAEPPGSDLGLGVDGVLSMIRTLAMVTAGCATAAAILGYQVLRRSRSARLALTVLAVPLFFAGLVTGGFVSSLVAASAAMLWLQPARDWFGDTPRTAPAAPAAPAPPATLVAAAPSAPVAATSSARPTGVTVACVLTWMATGLTTLGLVATGVLLALRPETLLDEVHRQNPELRSEGVSDDLLIGVTFALIAAMVLWCVSAAVLAVLVFRRTEWARIVLVVSAGTAAALSLVGTAIGAFLLALTLVASVATLALLLRPDVRQWFSQRPGQRPPAVPGPPR</sequence>
<comment type="caution">
    <text evidence="2">The sequence shown here is derived from an EMBL/GenBank/DDBJ whole genome shotgun (WGS) entry which is preliminary data.</text>
</comment>
<evidence type="ECO:0000313" key="3">
    <source>
        <dbReference type="Proteomes" id="UP001499979"/>
    </source>
</evidence>
<accession>A0ABP4ERP3</accession>
<feature type="transmembrane region" description="Helical" evidence="1">
    <location>
        <begin position="139"/>
        <end position="157"/>
    </location>
</feature>
<keyword evidence="1" id="KW-0812">Transmembrane</keyword>
<keyword evidence="3" id="KW-1185">Reference proteome</keyword>
<feature type="transmembrane region" description="Helical" evidence="1">
    <location>
        <begin position="274"/>
        <end position="292"/>
    </location>
</feature>
<keyword evidence="1" id="KW-0472">Membrane</keyword>
<dbReference type="Proteomes" id="UP001499979">
    <property type="component" value="Unassembled WGS sequence"/>
</dbReference>
<organism evidence="2 3">
    <name type="scientific">Nocardioides aquiterrae</name>
    <dbReference type="NCBI Taxonomy" id="203799"/>
    <lineage>
        <taxon>Bacteria</taxon>
        <taxon>Bacillati</taxon>
        <taxon>Actinomycetota</taxon>
        <taxon>Actinomycetes</taxon>
        <taxon>Propionibacteriales</taxon>
        <taxon>Nocardioidaceae</taxon>
        <taxon>Nocardioides</taxon>
    </lineage>
</organism>
<keyword evidence="1" id="KW-1133">Transmembrane helix</keyword>
<feature type="transmembrane region" description="Helical" evidence="1">
    <location>
        <begin position="218"/>
        <end position="243"/>
    </location>
</feature>
<name>A0ABP4ERP3_9ACTN</name>
<proteinExistence type="predicted"/>
<reference evidence="3" key="1">
    <citation type="journal article" date="2019" name="Int. J. Syst. Evol. Microbiol.">
        <title>The Global Catalogue of Microorganisms (GCM) 10K type strain sequencing project: providing services to taxonomists for standard genome sequencing and annotation.</title>
        <authorList>
            <consortium name="The Broad Institute Genomics Platform"/>
            <consortium name="The Broad Institute Genome Sequencing Center for Infectious Disease"/>
            <person name="Wu L."/>
            <person name="Ma J."/>
        </authorList>
    </citation>
    <scope>NUCLEOTIDE SEQUENCE [LARGE SCALE GENOMIC DNA]</scope>
    <source>
        <strain evidence="3">JCM 11813</strain>
    </source>
</reference>
<gene>
    <name evidence="2" type="ORF">GCM10009606_04400</name>
</gene>
<evidence type="ECO:0000313" key="2">
    <source>
        <dbReference type="EMBL" id="GAA1127876.1"/>
    </source>
</evidence>
<feature type="transmembrane region" description="Helical" evidence="1">
    <location>
        <begin position="169"/>
        <end position="193"/>
    </location>
</feature>
<dbReference type="EMBL" id="BAAAJE010000001">
    <property type="protein sequence ID" value="GAA1127876.1"/>
    <property type="molecule type" value="Genomic_DNA"/>
</dbReference>
<feature type="transmembrane region" description="Helical" evidence="1">
    <location>
        <begin position="86"/>
        <end position="119"/>
    </location>
</feature>
<feature type="transmembrane region" description="Helical" evidence="1">
    <location>
        <begin position="47"/>
        <end position="74"/>
    </location>
</feature>
<evidence type="ECO:0000256" key="1">
    <source>
        <dbReference type="SAM" id="Phobius"/>
    </source>
</evidence>
<feature type="transmembrane region" description="Helical" evidence="1">
    <location>
        <begin position="250"/>
        <end position="268"/>
    </location>
</feature>